<evidence type="ECO:0000313" key="1">
    <source>
        <dbReference type="EMBL" id="GAY77623.1"/>
    </source>
</evidence>
<protein>
    <submittedName>
        <fullName evidence="1">Uncharacterized protein</fullName>
    </submittedName>
</protein>
<dbReference type="EMBL" id="BEXB01000029">
    <property type="protein sequence ID" value="GAY77623.1"/>
    <property type="molecule type" value="Genomic_DNA"/>
</dbReference>
<accession>A0A4Y1ZF48</accession>
<name>A0A4Y1ZF48_9BACL</name>
<sequence length="62" mass="7680">MTLTCAESKQLFTTFFYYICREQHKHSIEENYFYRRLPWIKRIKVIHLNDFKTTFIQSPSDD</sequence>
<reference evidence="1 2" key="1">
    <citation type="submission" date="2017-11" db="EMBL/GenBank/DDBJ databases">
        <title>Draft Genome Sequence of Sporolactobacillus inulinus NBRC 111894 Isolated from Koso, a Japanese Sugar-Vegetable Fermented Beverage.</title>
        <authorList>
            <person name="Chiou T.Y."/>
            <person name="Oshima K."/>
            <person name="Suda W."/>
            <person name="Hattori M."/>
            <person name="Takahashi T."/>
        </authorList>
    </citation>
    <scope>NUCLEOTIDE SEQUENCE [LARGE SCALE GENOMIC DNA]</scope>
    <source>
        <strain evidence="1 2">NBRC111894</strain>
    </source>
</reference>
<gene>
    <name evidence="1" type="ORF">NBRC111894_3177</name>
</gene>
<organism evidence="1 2">
    <name type="scientific">Sporolactobacillus inulinus</name>
    <dbReference type="NCBI Taxonomy" id="2078"/>
    <lineage>
        <taxon>Bacteria</taxon>
        <taxon>Bacillati</taxon>
        <taxon>Bacillota</taxon>
        <taxon>Bacilli</taxon>
        <taxon>Bacillales</taxon>
        <taxon>Sporolactobacillaceae</taxon>
        <taxon>Sporolactobacillus</taxon>
    </lineage>
</organism>
<comment type="caution">
    <text evidence="1">The sequence shown here is derived from an EMBL/GenBank/DDBJ whole genome shotgun (WGS) entry which is preliminary data.</text>
</comment>
<evidence type="ECO:0000313" key="2">
    <source>
        <dbReference type="Proteomes" id="UP000319716"/>
    </source>
</evidence>
<dbReference type="Proteomes" id="UP000319716">
    <property type="component" value="Unassembled WGS sequence"/>
</dbReference>
<dbReference type="AlphaFoldDB" id="A0A4Y1ZF48"/>
<proteinExistence type="predicted"/>